<evidence type="ECO:0000313" key="2">
    <source>
        <dbReference type="EMBL" id="QHU05392.1"/>
    </source>
</evidence>
<name>A0A6C0JI93_9ZZZZ</name>
<keyword evidence="1" id="KW-1133">Transmembrane helix</keyword>
<sequence length="208" mass="21891">MADPPPGLEIVKATYGAEQYSEDVTKAVRDLIRDGSLSITVSPQAFGIIDPAPGVKKILQVNASLNGAAPTLFSAEDSKQLVINAPTIKKDEGPKSAGSQVIVVIWYGLVAFIGTFFIVSSYRFGTLGLGSSFLGMLFALVVATITVTLGISQSHSGVAGLITLVIGAASIQLFIAFSISMFNPDYINFDWAKKTIEPVVDAVAPPIQ</sequence>
<dbReference type="AlphaFoldDB" id="A0A6C0JI93"/>
<dbReference type="EMBL" id="MN740413">
    <property type="protein sequence ID" value="QHU05392.1"/>
    <property type="molecule type" value="Genomic_DNA"/>
</dbReference>
<keyword evidence="1" id="KW-0472">Membrane</keyword>
<protein>
    <submittedName>
        <fullName evidence="2">Uncharacterized protein</fullName>
    </submittedName>
</protein>
<feature type="transmembrane region" description="Helical" evidence="1">
    <location>
        <begin position="97"/>
        <end position="119"/>
    </location>
</feature>
<accession>A0A6C0JI93</accession>
<proteinExistence type="predicted"/>
<reference evidence="2" key="1">
    <citation type="journal article" date="2020" name="Nature">
        <title>Giant virus diversity and host interactions through global metagenomics.</title>
        <authorList>
            <person name="Schulz F."/>
            <person name="Roux S."/>
            <person name="Paez-Espino D."/>
            <person name="Jungbluth S."/>
            <person name="Walsh D.A."/>
            <person name="Denef V.J."/>
            <person name="McMahon K.D."/>
            <person name="Konstantinidis K.T."/>
            <person name="Eloe-Fadrosh E.A."/>
            <person name="Kyrpides N.C."/>
            <person name="Woyke T."/>
        </authorList>
    </citation>
    <scope>NUCLEOTIDE SEQUENCE</scope>
    <source>
        <strain evidence="2">GVMAG-M-3300027734-16</strain>
    </source>
</reference>
<feature type="transmembrane region" description="Helical" evidence="1">
    <location>
        <begin position="158"/>
        <end position="182"/>
    </location>
</feature>
<feature type="transmembrane region" description="Helical" evidence="1">
    <location>
        <begin position="131"/>
        <end position="151"/>
    </location>
</feature>
<organism evidence="2">
    <name type="scientific">viral metagenome</name>
    <dbReference type="NCBI Taxonomy" id="1070528"/>
    <lineage>
        <taxon>unclassified sequences</taxon>
        <taxon>metagenomes</taxon>
        <taxon>organismal metagenomes</taxon>
    </lineage>
</organism>
<keyword evidence="1" id="KW-0812">Transmembrane</keyword>
<evidence type="ECO:0000256" key="1">
    <source>
        <dbReference type="SAM" id="Phobius"/>
    </source>
</evidence>